<dbReference type="PANTHER" id="PTHR43649">
    <property type="entry name" value="ARABINOSE-BINDING PROTEIN-RELATED"/>
    <property type="match status" value="1"/>
</dbReference>
<feature type="compositionally biased region" description="Polar residues" evidence="1">
    <location>
        <begin position="18"/>
        <end position="32"/>
    </location>
</feature>
<dbReference type="PANTHER" id="PTHR43649:SF30">
    <property type="entry name" value="ABC TRANSPORTER SUBSTRATE-BINDING PROTEIN"/>
    <property type="match status" value="1"/>
</dbReference>
<proteinExistence type="predicted"/>
<dbReference type="AlphaFoldDB" id="A0A8J3IV18"/>
<dbReference type="Pfam" id="PF01547">
    <property type="entry name" value="SBP_bac_1"/>
    <property type="match status" value="1"/>
</dbReference>
<dbReference type="PROSITE" id="PS51318">
    <property type="entry name" value="TAT"/>
    <property type="match status" value="1"/>
</dbReference>
<organism evidence="2 3">
    <name type="scientific">Reticulibacter mediterranei</name>
    <dbReference type="NCBI Taxonomy" id="2778369"/>
    <lineage>
        <taxon>Bacteria</taxon>
        <taxon>Bacillati</taxon>
        <taxon>Chloroflexota</taxon>
        <taxon>Ktedonobacteria</taxon>
        <taxon>Ktedonobacterales</taxon>
        <taxon>Reticulibacteraceae</taxon>
        <taxon>Reticulibacter</taxon>
    </lineage>
</organism>
<dbReference type="SUPFAM" id="SSF53850">
    <property type="entry name" value="Periplasmic binding protein-like II"/>
    <property type="match status" value="1"/>
</dbReference>
<dbReference type="InterPro" id="IPR050490">
    <property type="entry name" value="Bact_solute-bd_prot1"/>
</dbReference>
<dbReference type="InterPro" id="IPR006059">
    <property type="entry name" value="SBP"/>
</dbReference>
<dbReference type="Gene3D" id="3.40.190.10">
    <property type="entry name" value="Periplasmic binding protein-like II"/>
    <property type="match status" value="2"/>
</dbReference>
<feature type="region of interest" description="Disordered" evidence="1">
    <location>
        <begin position="1"/>
        <end position="32"/>
    </location>
</feature>
<sequence length="474" mass="50794">MSRQHPLNGISSYDVPNRPQNNTSNSPLSSAVSRRNFLKQSAQVAGAASLSGVLAACAASGFGGGSSNNNGGGGGGSVTINFWDMNWGNSSYFDIGKQLVNDFNNSHKGINVVYRGVPWANWYQTFTTAIGSGTQPDISTGASFMGAQFYSTHNVLALDDVVDEAKKNSQYDDFLPNSFAPMQYQGHTITWPWAIDIRIPLYRTDLFQQAGAKVPTTWDELRAVSKKLTANGKYGMVNSGADNVTEHMLEMLMINNGGGLFTPDGKLDFATNPRNIEALRFFADLVQDGSFDPASAGYQSADAIRAFGRGDGAILVNGPGAIAQMDAATAKNVSVLPPVASPHGTKGTLFWVNNIIVYSGTKHPNETKAFLLWWSQNNKPLWAKGGCSPLPIRTSFYQDELFKTPLIEAIRSQYVPIAKSANAQATSVFPALNPLDGDGTLVTLGQNLLGKKDFNASVQTAQAGLKKVMDSNPG</sequence>
<dbReference type="Proteomes" id="UP000597444">
    <property type="component" value="Unassembled WGS sequence"/>
</dbReference>
<evidence type="ECO:0000313" key="3">
    <source>
        <dbReference type="Proteomes" id="UP000597444"/>
    </source>
</evidence>
<feature type="compositionally biased region" description="Polar residues" evidence="1">
    <location>
        <begin position="1"/>
        <end position="11"/>
    </location>
</feature>
<comment type="caution">
    <text evidence="2">The sequence shown here is derived from an EMBL/GenBank/DDBJ whole genome shotgun (WGS) entry which is preliminary data.</text>
</comment>
<accession>A0A8J3IV18</accession>
<evidence type="ECO:0000313" key="2">
    <source>
        <dbReference type="EMBL" id="GHO99058.1"/>
    </source>
</evidence>
<reference evidence="2" key="1">
    <citation type="submission" date="2020-10" db="EMBL/GenBank/DDBJ databases">
        <title>Taxonomic study of unclassified bacteria belonging to the class Ktedonobacteria.</title>
        <authorList>
            <person name="Yabe S."/>
            <person name="Wang C.M."/>
            <person name="Zheng Y."/>
            <person name="Sakai Y."/>
            <person name="Cavaletti L."/>
            <person name="Monciardini P."/>
            <person name="Donadio S."/>
        </authorList>
    </citation>
    <scope>NUCLEOTIDE SEQUENCE</scope>
    <source>
        <strain evidence="2">ID150040</strain>
    </source>
</reference>
<dbReference type="CDD" id="cd13585">
    <property type="entry name" value="PBP2_TMBP_like"/>
    <property type="match status" value="1"/>
</dbReference>
<gene>
    <name evidence="2" type="ORF">KSF_091060</name>
</gene>
<dbReference type="EMBL" id="BNJK01000002">
    <property type="protein sequence ID" value="GHO99058.1"/>
    <property type="molecule type" value="Genomic_DNA"/>
</dbReference>
<name>A0A8J3IV18_9CHLR</name>
<dbReference type="RefSeq" id="WP_220209720.1">
    <property type="nucleotide sequence ID" value="NZ_BNJK01000002.1"/>
</dbReference>
<protein>
    <submittedName>
        <fullName evidence="2">Sugar-binding protein</fullName>
    </submittedName>
</protein>
<dbReference type="InterPro" id="IPR006311">
    <property type="entry name" value="TAT_signal"/>
</dbReference>
<keyword evidence="3" id="KW-1185">Reference proteome</keyword>
<evidence type="ECO:0000256" key="1">
    <source>
        <dbReference type="SAM" id="MobiDB-lite"/>
    </source>
</evidence>